<dbReference type="STRING" id="1437606.BBOH_0796"/>
<dbReference type="InterPro" id="IPR036979">
    <property type="entry name" value="CM_dom_sf"/>
</dbReference>
<dbReference type="OrthoDB" id="3267837at2"/>
<gene>
    <name evidence="4" type="ORF">BBOH_0796</name>
</gene>
<feature type="domain" description="Chorismate mutase" evidence="3">
    <location>
        <begin position="29"/>
        <end position="120"/>
    </location>
</feature>
<accession>A0A086ZHI9</accession>
<dbReference type="eggNOG" id="COG1605">
    <property type="taxonomic scope" value="Bacteria"/>
</dbReference>
<feature type="region of interest" description="Disordered" evidence="2">
    <location>
        <begin position="117"/>
        <end position="138"/>
    </location>
</feature>
<dbReference type="InterPro" id="IPR051331">
    <property type="entry name" value="Chorismate_mutase-related"/>
</dbReference>
<feature type="region of interest" description="Disordered" evidence="2">
    <location>
        <begin position="1"/>
        <end position="25"/>
    </location>
</feature>
<dbReference type="PROSITE" id="PS51168">
    <property type="entry name" value="CHORISMATE_MUT_2"/>
    <property type="match status" value="1"/>
</dbReference>
<dbReference type="Gene3D" id="1.20.59.10">
    <property type="entry name" value="Chorismate mutase"/>
    <property type="match status" value="1"/>
</dbReference>
<dbReference type="PANTHER" id="PTHR38041:SF1">
    <property type="entry name" value="CHORISMATE MUTASE"/>
    <property type="match status" value="1"/>
</dbReference>
<dbReference type="InterPro" id="IPR036263">
    <property type="entry name" value="Chorismate_II_sf"/>
</dbReference>
<sequence length="138" mass="15698">MNDRQTSGTTDWQNTTIDDTQARQNPDIAREVVRIEQLRHSVDVVDDDIVRLLAQRFSYTEEIGRLKADAGFAPQDPGRERSQSQRLRHLADENGLDPAIAQEYLRFVVTAAKKRHQQIMDDSRAAVSDAEGVNDEHQ</sequence>
<reference evidence="4 5" key="1">
    <citation type="submission" date="2014-03" db="EMBL/GenBank/DDBJ databases">
        <title>Genomics of Bifidobacteria.</title>
        <authorList>
            <person name="Ventura M."/>
            <person name="Milani C."/>
            <person name="Lugli G.A."/>
        </authorList>
    </citation>
    <scope>NUCLEOTIDE SEQUENCE [LARGE SCALE GENOMIC DNA]</scope>
    <source>
        <strain evidence="4 5">DSM 22767</strain>
    </source>
</reference>
<dbReference type="GO" id="GO:0046417">
    <property type="term" value="P:chorismate metabolic process"/>
    <property type="evidence" value="ECO:0007669"/>
    <property type="project" value="InterPro"/>
</dbReference>
<dbReference type="PANTHER" id="PTHR38041">
    <property type="entry name" value="CHORISMATE MUTASE"/>
    <property type="match status" value="1"/>
</dbReference>
<dbReference type="RefSeq" id="WP_044098152.1">
    <property type="nucleotide sequence ID" value="NZ_JDUS01000007.1"/>
</dbReference>
<dbReference type="InterPro" id="IPR002701">
    <property type="entry name" value="CM_II_prokaryot"/>
</dbReference>
<organism evidence="4 5">
    <name type="scientific">Bifidobacterium bohemicum DSM 22767</name>
    <dbReference type="NCBI Taxonomy" id="1437606"/>
    <lineage>
        <taxon>Bacteria</taxon>
        <taxon>Bacillati</taxon>
        <taxon>Actinomycetota</taxon>
        <taxon>Actinomycetes</taxon>
        <taxon>Bifidobacteriales</taxon>
        <taxon>Bifidobacteriaceae</taxon>
        <taxon>Bifidobacterium</taxon>
    </lineage>
</organism>
<proteinExistence type="predicted"/>
<comment type="caution">
    <text evidence="4">The sequence shown here is derived from an EMBL/GenBank/DDBJ whole genome shotgun (WGS) entry which is preliminary data.</text>
</comment>
<dbReference type="Pfam" id="PF01817">
    <property type="entry name" value="CM_2"/>
    <property type="match status" value="1"/>
</dbReference>
<evidence type="ECO:0000259" key="3">
    <source>
        <dbReference type="PROSITE" id="PS51168"/>
    </source>
</evidence>
<dbReference type="EMBL" id="JGYP01000002">
    <property type="protein sequence ID" value="KFI45989.1"/>
    <property type="molecule type" value="Genomic_DNA"/>
</dbReference>
<evidence type="ECO:0000256" key="1">
    <source>
        <dbReference type="ARBA" id="ARBA00023235"/>
    </source>
</evidence>
<dbReference type="SUPFAM" id="SSF48600">
    <property type="entry name" value="Chorismate mutase II"/>
    <property type="match status" value="1"/>
</dbReference>
<dbReference type="GO" id="GO:0004106">
    <property type="term" value="F:chorismate mutase activity"/>
    <property type="evidence" value="ECO:0007669"/>
    <property type="project" value="InterPro"/>
</dbReference>
<protein>
    <submittedName>
        <fullName evidence="4">Chorismate mutase</fullName>
    </submittedName>
</protein>
<evidence type="ECO:0000313" key="4">
    <source>
        <dbReference type="EMBL" id="KFI45989.1"/>
    </source>
</evidence>
<feature type="compositionally biased region" description="Polar residues" evidence="2">
    <location>
        <begin position="1"/>
        <end position="24"/>
    </location>
</feature>
<keyword evidence="1" id="KW-0413">Isomerase</keyword>
<name>A0A086ZHI9_9BIFI</name>
<evidence type="ECO:0000256" key="2">
    <source>
        <dbReference type="SAM" id="MobiDB-lite"/>
    </source>
</evidence>
<dbReference type="GO" id="GO:0009697">
    <property type="term" value="P:salicylic acid biosynthetic process"/>
    <property type="evidence" value="ECO:0007669"/>
    <property type="project" value="TreeGrafter"/>
</dbReference>
<dbReference type="SMART" id="SM00830">
    <property type="entry name" value="CM_2"/>
    <property type="match status" value="1"/>
</dbReference>
<dbReference type="AlphaFoldDB" id="A0A086ZHI9"/>
<evidence type="ECO:0000313" key="5">
    <source>
        <dbReference type="Proteomes" id="UP000029096"/>
    </source>
</evidence>
<keyword evidence="5" id="KW-1185">Reference proteome</keyword>
<dbReference type="Proteomes" id="UP000029096">
    <property type="component" value="Unassembled WGS sequence"/>
</dbReference>